<dbReference type="InterPro" id="IPR005123">
    <property type="entry name" value="Oxoglu/Fe-dep_dioxygenase_dom"/>
</dbReference>
<evidence type="ECO:0000259" key="2">
    <source>
        <dbReference type="PROSITE" id="PS51471"/>
    </source>
</evidence>
<feature type="domain" description="Fe2OG dioxygenase" evidence="2">
    <location>
        <begin position="168"/>
        <end position="276"/>
    </location>
</feature>
<dbReference type="PROSITE" id="PS51471">
    <property type="entry name" value="FE2OG_OXY"/>
    <property type="match status" value="1"/>
</dbReference>
<proteinExistence type="inferred from homology"/>
<dbReference type="Proteomes" id="UP000192578">
    <property type="component" value="Unassembled WGS sequence"/>
</dbReference>
<dbReference type="EMBL" id="MTYJ01000001">
    <property type="protein sequence ID" value="OQV26185.1"/>
    <property type="molecule type" value="Genomic_DNA"/>
</dbReference>
<dbReference type="OrthoDB" id="288590at2759"/>
<comment type="similarity">
    <text evidence="1">Belongs to the iron/ascorbate-dependent oxidoreductase family.</text>
</comment>
<gene>
    <name evidence="3" type="ORF">BV898_00305</name>
</gene>
<dbReference type="GO" id="GO:0016491">
    <property type="term" value="F:oxidoreductase activity"/>
    <property type="evidence" value="ECO:0007669"/>
    <property type="project" value="UniProtKB-KW"/>
</dbReference>
<dbReference type="Pfam" id="PF03171">
    <property type="entry name" value="2OG-FeII_Oxy"/>
    <property type="match status" value="1"/>
</dbReference>
<name>A0A1W0XFJ3_HYPEX</name>
<keyword evidence="1" id="KW-0479">Metal-binding</keyword>
<accession>A0A1W0XFJ3</accession>
<dbReference type="InterPro" id="IPR027443">
    <property type="entry name" value="IPNS-like_sf"/>
</dbReference>
<organism evidence="3 4">
    <name type="scientific">Hypsibius exemplaris</name>
    <name type="common">Freshwater tardigrade</name>
    <dbReference type="NCBI Taxonomy" id="2072580"/>
    <lineage>
        <taxon>Eukaryota</taxon>
        <taxon>Metazoa</taxon>
        <taxon>Ecdysozoa</taxon>
        <taxon>Tardigrada</taxon>
        <taxon>Eutardigrada</taxon>
        <taxon>Parachela</taxon>
        <taxon>Hypsibioidea</taxon>
        <taxon>Hypsibiidae</taxon>
        <taxon>Hypsibius</taxon>
    </lineage>
</organism>
<keyword evidence="1" id="KW-0408">Iron</keyword>
<dbReference type="SUPFAM" id="SSF51197">
    <property type="entry name" value="Clavaminate synthase-like"/>
    <property type="match status" value="1"/>
</dbReference>
<dbReference type="AlphaFoldDB" id="A0A1W0XFJ3"/>
<dbReference type="GO" id="GO:0046872">
    <property type="term" value="F:metal ion binding"/>
    <property type="evidence" value="ECO:0007669"/>
    <property type="project" value="UniProtKB-KW"/>
</dbReference>
<sequence length="316" mass="35489">MAAIEEQIPVVDFGLLDQPGGMEKLGAELAHVMKTAGFLYVKNHGIPQEIIDGVFKSSRDVFALPYEIKSKRPRSSKFEPSCGYVPMGLEKLDVPKREELREAYNYIPYNEERLPSEVPAFGIACKALFDESWEFSKKLLHCLALGLGLPNIKVFAEDSHEYIGRPGNFTTLRIHNYPAHALNEADAENLTRCGAHTDYGTLTVLYQDDVGGLEVETTKGVFIPVVPIPGTVVINIGDIMQRWTSDLLRSTVHAVTFGAKERNEKARQSIAFFLHPDDEYMVQCLDGGNKYPPISGKDYLREKMFKSFTKYFGENE</sequence>
<comment type="caution">
    <text evidence="3">The sequence shown here is derived from an EMBL/GenBank/DDBJ whole genome shotgun (WGS) entry which is preliminary data.</text>
</comment>
<dbReference type="InterPro" id="IPR026992">
    <property type="entry name" value="DIOX_N"/>
</dbReference>
<evidence type="ECO:0000313" key="4">
    <source>
        <dbReference type="Proteomes" id="UP000192578"/>
    </source>
</evidence>
<dbReference type="InterPro" id="IPR050231">
    <property type="entry name" value="Iron_ascorbate_oxido_reductase"/>
</dbReference>
<dbReference type="Pfam" id="PF14226">
    <property type="entry name" value="DIOX_N"/>
    <property type="match status" value="1"/>
</dbReference>
<keyword evidence="1" id="KW-0560">Oxidoreductase</keyword>
<dbReference type="Gene3D" id="2.60.120.330">
    <property type="entry name" value="B-lactam Antibiotic, Isopenicillin N Synthase, Chain"/>
    <property type="match status" value="1"/>
</dbReference>
<evidence type="ECO:0000256" key="1">
    <source>
        <dbReference type="RuleBase" id="RU003682"/>
    </source>
</evidence>
<protein>
    <recommendedName>
        <fullName evidence="2">Fe2OG dioxygenase domain-containing protein</fullName>
    </recommendedName>
</protein>
<reference evidence="4" key="1">
    <citation type="submission" date="2017-01" db="EMBL/GenBank/DDBJ databases">
        <title>Comparative genomics of anhydrobiosis in the tardigrade Hypsibius dujardini.</title>
        <authorList>
            <person name="Yoshida Y."/>
            <person name="Koutsovoulos G."/>
            <person name="Laetsch D."/>
            <person name="Stevens L."/>
            <person name="Kumar S."/>
            <person name="Horikawa D."/>
            <person name="Ishino K."/>
            <person name="Komine S."/>
            <person name="Tomita M."/>
            <person name="Blaxter M."/>
            <person name="Arakawa K."/>
        </authorList>
    </citation>
    <scope>NUCLEOTIDE SEQUENCE [LARGE SCALE GENOMIC DNA]</scope>
    <source>
        <strain evidence="4">Z151</strain>
    </source>
</reference>
<dbReference type="PANTHER" id="PTHR47990">
    <property type="entry name" value="2-OXOGLUTARATE (2OG) AND FE(II)-DEPENDENT OXYGENASE SUPERFAMILY PROTEIN-RELATED"/>
    <property type="match status" value="1"/>
</dbReference>
<evidence type="ECO:0000313" key="3">
    <source>
        <dbReference type="EMBL" id="OQV26185.1"/>
    </source>
</evidence>
<dbReference type="FunFam" id="2.60.120.330:FF:000038">
    <property type="entry name" value="Si:dkey-10o6.2"/>
    <property type="match status" value="1"/>
</dbReference>
<dbReference type="InterPro" id="IPR044861">
    <property type="entry name" value="IPNS-like_FE2OG_OXY"/>
</dbReference>
<keyword evidence="4" id="KW-1185">Reference proteome</keyword>
<dbReference type="PRINTS" id="PR00682">
    <property type="entry name" value="IPNSYNTHASE"/>
</dbReference>